<evidence type="ECO:0000313" key="3">
    <source>
        <dbReference type="Proteomes" id="UP000195787"/>
    </source>
</evidence>
<evidence type="ECO:0000313" key="2">
    <source>
        <dbReference type="EMBL" id="SJM60466.1"/>
    </source>
</evidence>
<keyword evidence="3" id="KW-1185">Reference proteome</keyword>
<accession>A0A1R4FX24</accession>
<keyword evidence="1" id="KW-0812">Transmembrane</keyword>
<proteinExistence type="predicted"/>
<feature type="transmembrane region" description="Helical" evidence="1">
    <location>
        <begin position="59"/>
        <end position="79"/>
    </location>
</feature>
<dbReference type="AlphaFoldDB" id="A0A1R4FX24"/>
<keyword evidence="1" id="KW-1133">Transmembrane helix</keyword>
<sequence>MTLLVVMVIGAALGLLVRYVLPYRETYGALLTAGVSCAVTGIVWGALLLTLEMTPDQPAIWLISLAAGFVAAAIIPFAVGKSRPKRDREQLESLLATRS</sequence>
<gene>
    <name evidence="2" type="ORF">CZ674_07225</name>
</gene>
<feature type="transmembrane region" description="Helical" evidence="1">
    <location>
        <begin position="28"/>
        <end position="47"/>
    </location>
</feature>
<feature type="transmembrane region" description="Helical" evidence="1">
    <location>
        <begin position="6"/>
        <end position="21"/>
    </location>
</feature>
<evidence type="ECO:0008006" key="4">
    <source>
        <dbReference type="Google" id="ProtNLM"/>
    </source>
</evidence>
<dbReference type="RefSeq" id="WP_086991872.1">
    <property type="nucleotide sequence ID" value="NZ_FUHU01000028.1"/>
</dbReference>
<dbReference type="Proteomes" id="UP000195787">
    <property type="component" value="Unassembled WGS sequence"/>
</dbReference>
<dbReference type="OrthoDB" id="5121696at2"/>
<dbReference type="GeneID" id="303173008"/>
<organism evidence="2 3">
    <name type="scientific">Agrococcus casei LMG 22410</name>
    <dbReference type="NCBI Taxonomy" id="1255656"/>
    <lineage>
        <taxon>Bacteria</taxon>
        <taxon>Bacillati</taxon>
        <taxon>Actinomycetota</taxon>
        <taxon>Actinomycetes</taxon>
        <taxon>Micrococcales</taxon>
        <taxon>Microbacteriaceae</taxon>
        <taxon>Agrococcus</taxon>
    </lineage>
</organism>
<keyword evidence="1" id="KW-0472">Membrane</keyword>
<evidence type="ECO:0000256" key="1">
    <source>
        <dbReference type="SAM" id="Phobius"/>
    </source>
</evidence>
<reference evidence="2 3" key="1">
    <citation type="submission" date="2017-02" db="EMBL/GenBank/DDBJ databases">
        <authorList>
            <person name="Peterson S.W."/>
        </authorList>
    </citation>
    <scope>NUCLEOTIDE SEQUENCE [LARGE SCALE GENOMIC DNA]</scope>
    <source>
        <strain evidence="2 3">LMG 22410</strain>
    </source>
</reference>
<protein>
    <recommendedName>
        <fullName evidence="4">Integral membrane protein</fullName>
    </recommendedName>
</protein>
<name>A0A1R4FX24_9MICO</name>
<dbReference type="EMBL" id="FUHU01000028">
    <property type="protein sequence ID" value="SJM60466.1"/>
    <property type="molecule type" value="Genomic_DNA"/>
</dbReference>